<evidence type="ECO:0000313" key="3">
    <source>
        <dbReference type="Proteomes" id="UP000708208"/>
    </source>
</evidence>
<dbReference type="EMBL" id="CAJVCH010163752">
    <property type="protein sequence ID" value="CAG7728454.1"/>
    <property type="molecule type" value="Genomic_DNA"/>
</dbReference>
<dbReference type="AlphaFoldDB" id="A0A8J2K219"/>
<proteinExistence type="predicted"/>
<sequence>MKTLSIIFVLFFYYYGIATGNGDQSAGPGQPTKFSVMSFSSLWLMELEENYESGFPKHVEQNKRMINTFGLDSVLNRTIQEMLGNPRARLFRDNFDGEIEDYRYSREPDGKYYYGRITNEHTTIWNVEQPYIQAVERNNDININLSSLETKFSSIFRVELISKNYSGSYFIKPAGIHQMSLVHCQQAFSNHEFQQFSENVSVWQQFEKDIDAYPMVRLFSGENFTGHFDNFHSGLEEGQRECYNTRRLRHVKSAVTLNQCARLFEHRNCRDFLRQENESAIPGIVEIFETTPYEREDLSIPGLIINYRLGQSNRIEGINAIVNQHGLVPAGKRINDTGNAFNNSRYMRTGYVPRYVIPLAIGGPSNKSYNVFPMLRSVSEDWPEIFPSNLSDLNEFINWEMSFKFVYETESNTTAIYIYYHFTNLITNYVYYGTFVNK</sequence>
<protein>
    <submittedName>
        <fullName evidence="2">Uncharacterized protein</fullName>
    </submittedName>
</protein>
<evidence type="ECO:0000313" key="2">
    <source>
        <dbReference type="EMBL" id="CAG7728454.1"/>
    </source>
</evidence>
<reference evidence="2" key="1">
    <citation type="submission" date="2021-06" db="EMBL/GenBank/DDBJ databases">
        <authorList>
            <person name="Hodson N. C."/>
            <person name="Mongue J. A."/>
            <person name="Jaron S. K."/>
        </authorList>
    </citation>
    <scope>NUCLEOTIDE SEQUENCE</scope>
</reference>
<accession>A0A8J2K219</accession>
<feature type="chain" id="PRO_5035148959" evidence="1">
    <location>
        <begin position="21"/>
        <end position="438"/>
    </location>
</feature>
<name>A0A8J2K219_9HEXA</name>
<evidence type="ECO:0000256" key="1">
    <source>
        <dbReference type="SAM" id="SignalP"/>
    </source>
</evidence>
<feature type="signal peptide" evidence="1">
    <location>
        <begin position="1"/>
        <end position="20"/>
    </location>
</feature>
<dbReference type="Proteomes" id="UP000708208">
    <property type="component" value="Unassembled WGS sequence"/>
</dbReference>
<organism evidence="2 3">
    <name type="scientific">Allacma fusca</name>
    <dbReference type="NCBI Taxonomy" id="39272"/>
    <lineage>
        <taxon>Eukaryota</taxon>
        <taxon>Metazoa</taxon>
        <taxon>Ecdysozoa</taxon>
        <taxon>Arthropoda</taxon>
        <taxon>Hexapoda</taxon>
        <taxon>Collembola</taxon>
        <taxon>Symphypleona</taxon>
        <taxon>Sminthuridae</taxon>
        <taxon>Allacma</taxon>
    </lineage>
</organism>
<comment type="caution">
    <text evidence="2">The sequence shown here is derived from an EMBL/GenBank/DDBJ whole genome shotgun (WGS) entry which is preliminary data.</text>
</comment>
<gene>
    <name evidence="2" type="ORF">AFUS01_LOCUS17231</name>
</gene>
<dbReference type="OrthoDB" id="9973045at2759"/>
<keyword evidence="1" id="KW-0732">Signal</keyword>
<keyword evidence="3" id="KW-1185">Reference proteome</keyword>